<name>A0ABN8E1S8_9VIBR</name>
<evidence type="ECO:0000313" key="3">
    <source>
        <dbReference type="Proteomes" id="UP000838748"/>
    </source>
</evidence>
<gene>
    <name evidence="2" type="ORF">VMF7928_01222</name>
</gene>
<comment type="caution">
    <text evidence="2">The sequence shown here is derived from an EMBL/GenBank/DDBJ whole genome shotgun (WGS) entry which is preliminary data.</text>
</comment>
<proteinExistence type="predicted"/>
<dbReference type="Pfam" id="PF04392">
    <property type="entry name" value="ABC_sub_bind"/>
    <property type="match status" value="1"/>
</dbReference>
<protein>
    <recommendedName>
        <fullName evidence="4">ABC-type sugar transport system, ATPase component</fullName>
    </recommendedName>
</protein>
<reference evidence="2" key="1">
    <citation type="submission" date="2021-11" db="EMBL/GenBank/DDBJ databases">
        <authorList>
            <person name="Rodrigo-Torres L."/>
            <person name="Arahal R. D."/>
            <person name="Lucena T."/>
        </authorList>
    </citation>
    <scope>NUCLEOTIDE SEQUENCE</scope>
    <source>
        <strain evidence="2">CECT 7928</strain>
    </source>
</reference>
<dbReference type="Gene3D" id="3.40.50.2300">
    <property type="match status" value="2"/>
</dbReference>
<accession>A0ABN8E1S8</accession>
<dbReference type="InterPro" id="IPR007487">
    <property type="entry name" value="ABC_transpt-TYRBP-like"/>
</dbReference>
<sequence length="328" mass="36807">MIGRTYICLLTACLLLNVPSAFAAKILIINSYHPENIWTMNCLQGVSDTLGNQHDIEILYMNTKRKPKAEFNQIAKDTLEQAEKINPDLIMLADDNALSLLGQDLSKKDIPIVFYGINNNPRVYFKPERLPNNVFGVLERHLILPLVRHIKNIAPIKHNRILVLLDDSTTSQSIKAVGLKGDDQNIVGDTEVNAQTVRYFDDWKQHVLQAGESYDAIILQTWYTVLDRKSGQVINEKEVLDWTGKNTTVPLFSSVSYAVGNDKAVGAFVLSAYGHGKEAANSAITLLNGDKPKKFKTSKSGIFYLNKRGLDKFNLTVPHKIRNHATYK</sequence>
<evidence type="ECO:0000256" key="1">
    <source>
        <dbReference type="SAM" id="SignalP"/>
    </source>
</evidence>
<dbReference type="PANTHER" id="PTHR35271:SF1">
    <property type="entry name" value="ABC TRANSPORTER, SUBSTRATE-BINDING LIPOPROTEIN"/>
    <property type="match status" value="1"/>
</dbReference>
<keyword evidence="3" id="KW-1185">Reference proteome</keyword>
<organism evidence="2 3">
    <name type="scientific">Vibrio marisflavi CECT 7928</name>
    <dbReference type="NCBI Taxonomy" id="634439"/>
    <lineage>
        <taxon>Bacteria</taxon>
        <taxon>Pseudomonadati</taxon>
        <taxon>Pseudomonadota</taxon>
        <taxon>Gammaproteobacteria</taxon>
        <taxon>Vibrionales</taxon>
        <taxon>Vibrionaceae</taxon>
        <taxon>Vibrio</taxon>
    </lineage>
</organism>
<dbReference type="Proteomes" id="UP000838748">
    <property type="component" value="Unassembled WGS sequence"/>
</dbReference>
<dbReference type="PANTHER" id="PTHR35271">
    <property type="entry name" value="ABC TRANSPORTER, SUBSTRATE-BINDING LIPOPROTEIN-RELATED"/>
    <property type="match status" value="1"/>
</dbReference>
<feature type="signal peptide" evidence="1">
    <location>
        <begin position="1"/>
        <end position="23"/>
    </location>
</feature>
<evidence type="ECO:0008006" key="4">
    <source>
        <dbReference type="Google" id="ProtNLM"/>
    </source>
</evidence>
<evidence type="ECO:0000313" key="2">
    <source>
        <dbReference type="EMBL" id="CAH0537659.1"/>
    </source>
</evidence>
<dbReference type="EMBL" id="CAKLDM010000001">
    <property type="protein sequence ID" value="CAH0537659.1"/>
    <property type="molecule type" value="Genomic_DNA"/>
</dbReference>
<dbReference type="RefSeq" id="WP_237360570.1">
    <property type="nucleotide sequence ID" value="NZ_CAKLDM010000001.1"/>
</dbReference>
<feature type="chain" id="PRO_5047120874" description="ABC-type sugar transport system, ATPase component" evidence="1">
    <location>
        <begin position="24"/>
        <end position="328"/>
    </location>
</feature>
<keyword evidence="1" id="KW-0732">Signal</keyword>